<evidence type="ECO:0000256" key="1">
    <source>
        <dbReference type="SAM" id="Phobius"/>
    </source>
</evidence>
<protein>
    <submittedName>
        <fullName evidence="2">Uncharacterized protein</fullName>
    </submittedName>
</protein>
<name>V6J3J2_9BACL</name>
<evidence type="ECO:0000313" key="3">
    <source>
        <dbReference type="Proteomes" id="UP000018296"/>
    </source>
</evidence>
<accession>V6J3J2</accession>
<keyword evidence="1" id="KW-0472">Membrane</keyword>
<sequence>MDKGLTILAWMISIPVVASSLMVCIGWIKGCAKEEWLRREQKR</sequence>
<comment type="caution">
    <text evidence="2">The sequence shown here is derived from an EMBL/GenBank/DDBJ whole genome shotgun (WGS) entry which is preliminary data.</text>
</comment>
<dbReference type="AlphaFoldDB" id="V6J3J2"/>
<gene>
    <name evidence="2" type="ORF">P343_12765</name>
</gene>
<dbReference type="EMBL" id="AWTC01000013">
    <property type="protein sequence ID" value="EST11274.1"/>
    <property type="molecule type" value="Genomic_DNA"/>
</dbReference>
<keyword evidence="3" id="KW-1185">Reference proteome</keyword>
<organism evidence="2 3">
    <name type="scientific">Sporolactobacillus laevolacticus DSM 442</name>
    <dbReference type="NCBI Taxonomy" id="1395513"/>
    <lineage>
        <taxon>Bacteria</taxon>
        <taxon>Bacillati</taxon>
        <taxon>Bacillota</taxon>
        <taxon>Bacilli</taxon>
        <taxon>Bacillales</taxon>
        <taxon>Sporolactobacillaceae</taxon>
        <taxon>Sporolactobacillus</taxon>
    </lineage>
</organism>
<proteinExistence type="predicted"/>
<dbReference type="Proteomes" id="UP000018296">
    <property type="component" value="Unassembled WGS sequence"/>
</dbReference>
<reference evidence="2 3" key="1">
    <citation type="journal article" date="2013" name="Genome Announc.">
        <title>Genome Sequence of Sporolactobacillus laevolacticus DSM442, an Efficient Polymer-Grade D-Lactate Producer from Agricultural Waste Cottonseed as a Nitrogen Source.</title>
        <authorList>
            <person name="Wang H."/>
            <person name="Wang L."/>
            <person name="Ju J."/>
            <person name="Yu B."/>
            <person name="Ma Y."/>
        </authorList>
    </citation>
    <scope>NUCLEOTIDE SEQUENCE [LARGE SCALE GENOMIC DNA]</scope>
    <source>
        <strain evidence="2 3">DSM 442</strain>
    </source>
</reference>
<keyword evidence="1" id="KW-1133">Transmembrane helix</keyword>
<evidence type="ECO:0000313" key="2">
    <source>
        <dbReference type="EMBL" id="EST11274.1"/>
    </source>
</evidence>
<keyword evidence="1" id="KW-0812">Transmembrane</keyword>
<feature type="transmembrane region" description="Helical" evidence="1">
    <location>
        <begin position="6"/>
        <end position="28"/>
    </location>
</feature>